<dbReference type="GO" id="GO:0009898">
    <property type="term" value="C:cytoplasmic side of plasma membrane"/>
    <property type="evidence" value="ECO:0007669"/>
    <property type="project" value="TreeGrafter"/>
</dbReference>
<accession>A0A1G6UT37</accession>
<dbReference type="FunFam" id="3.40.605.10:FF:000006">
    <property type="entry name" value="1-pyrroline-5-carboxylate dehydrogenase"/>
    <property type="match status" value="1"/>
</dbReference>
<feature type="region of interest" description="Disordered" evidence="11">
    <location>
        <begin position="1"/>
        <end position="23"/>
    </location>
</feature>
<comment type="pathway">
    <text evidence="1">Amino-acid degradation; L-proline degradation into L-glutamate; L-glutamate from L-proline: step 2/2.</text>
</comment>
<dbReference type="InterPro" id="IPR005931">
    <property type="entry name" value="P5CDH/ALDH4A1"/>
</dbReference>
<evidence type="ECO:0000256" key="6">
    <source>
        <dbReference type="ARBA" id="ARBA00023062"/>
    </source>
</evidence>
<dbReference type="SUPFAM" id="SSF53720">
    <property type="entry name" value="ALDH-like"/>
    <property type="match status" value="1"/>
</dbReference>
<dbReference type="GO" id="GO:0003842">
    <property type="term" value="F:L-glutamate gamma-semialdehyde dehydrogenase activity"/>
    <property type="evidence" value="ECO:0007669"/>
    <property type="project" value="UniProtKB-EC"/>
</dbReference>
<gene>
    <name evidence="13" type="ORF">SAMN05216270_10447</name>
</gene>
<dbReference type="NCBIfam" id="TIGR01236">
    <property type="entry name" value="D1pyr5carbox1"/>
    <property type="match status" value="1"/>
</dbReference>
<evidence type="ECO:0000313" key="13">
    <source>
        <dbReference type="EMBL" id="SDD44548.1"/>
    </source>
</evidence>
<dbReference type="Gene3D" id="3.40.605.10">
    <property type="entry name" value="Aldehyde Dehydrogenase, Chain A, domain 1"/>
    <property type="match status" value="1"/>
</dbReference>
<dbReference type="PROSITE" id="PS00687">
    <property type="entry name" value="ALDEHYDE_DEHYDR_GLU"/>
    <property type="match status" value="1"/>
</dbReference>
<reference evidence="14" key="1">
    <citation type="submission" date="2016-10" db="EMBL/GenBank/DDBJ databases">
        <authorList>
            <person name="Varghese N."/>
            <person name="Submissions S."/>
        </authorList>
    </citation>
    <scope>NUCLEOTIDE SEQUENCE [LARGE SCALE GENOMIC DNA]</scope>
    <source>
        <strain evidence="14">CGMCC 4.3516</strain>
    </source>
</reference>
<dbReference type="GO" id="GO:0004657">
    <property type="term" value="F:proline dehydrogenase activity"/>
    <property type="evidence" value="ECO:0007669"/>
    <property type="project" value="UniProtKB-ARBA"/>
</dbReference>
<evidence type="ECO:0000256" key="11">
    <source>
        <dbReference type="SAM" id="MobiDB-lite"/>
    </source>
</evidence>
<dbReference type="PANTHER" id="PTHR42862:SF1">
    <property type="entry name" value="DELTA-1-PYRROLINE-5-CARBOXYLATE DEHYDROGENASE 2, ISOFORM A-RELATED"/>
    <property type="match status" value="1"/>
</dbReference>
<name>A0A1G6UT37_9ACTN</name>
<dbReference type="OrthoDB" id="6882680at2"/>
<evidence type="ECO:0000259" key="12">
    <source>
        <dbReference type="Pfam" id="PF00171"/>
    </source>
</evidence>
<evidence type="ECO:0000256" key="4">
    <source>
        <dbReference type="ARBA" id="ARBA00023002"/>
    </source>
</evidence>
<dbReference type="PANTHER" id="PTHR42862">
    <property type="entry name" value="DELTA-1-PYRROLINE-5-CARBOXYLATE DEHYDROGENASE 1, ISOFORM A-RELATED"/>
    <property type="match status" value="1"/>
</dbReference>
<dbReference type="Gene3D" id="3.40.309.10">
    <property type="entry name" value="Aldehyde Dehydrogenase, Chain A, domain 2"/>
    <property type="match status" value="1"/>
</dbReference>
<dbReference type="GO" id="GO:0010133">
    <property type="term" value="P:L-proline catabolic process to L-glutamate"/>
    <property type="evidence" value="ECO:0007669"/>
    <property type="project" value="UniProtKB-UniPathway"/>
</dbReference>
<keyword evidence="6" id="KW-0642">Proline metabolism</keyword>
<dbReference type="InterPro" id="IPR050485">
    <property type="entry name" value="Proline_metab_enzyme"/>
</dbReference>
<feature type="domain" description="Aldehyde dehydrogenase" evidence="12">
    <location>
        <begin position="50"/>
        <end position="513"/>
    </location>
</feature>
<dbReference type="InterPro" id="IPR016161">
    <property type="entry name" value="Ald_DH/histidinol_DH"/>
</dbReference>
<dbReference type="RefSeq" id="WP_091031780.1">
    <property type="nucleotide sequence ID" value="NZ_FNAD01000004.1"/>
</dbReference>
<dbReference type="AlphaFoldDB" id="A0A1G6UT37"/>
<dbReference type="EMBL" id="FNAD01000004">
    <property type="protein sequence ID" value="SDD44548.1"/>
    <property type="molecule type" value="Genomic_DNA"/>
</dbReference>
<evidence type="ECO:0000256" key="2">
    <source>
        <dbReference type="ARBA" id="ARBA00009986"/>
    </source>
</evidence>
<dbReference type="UniPathway" id="UPA00261">
    <property type="reaction ID" value="UER00374"/>
</dbReference>
<dbReference type="PROSITE" id="PS00070">
    <property type="entry name" value="ALDEHYDE_DEHYDR_CYS"/>
    <property type="match status" value="1"/>
</dbReference>
<feature type="active site" evidence="9">
    <location>
        <position position="292"/>
    </location>
</feature>
<evidence type="ECO:0000256" key="3">
    <source>
        <dbReference type="ARBA" id="ARBA00012884"/>
    </source>
</evidence>
<dbReference type="InterPro" id="IPR029510">
    <property type="entry name" value="Ald_DH_CS_GLU"/>
</dbReference>
<evidence type="ECO:0000256" key="5">
    <source>
        <dbReference type="ARBA" id="ARBA00023027"/>
    </source>
</evidence>
<dbReference type="InterPro" id="IPR015590">
    <property type="entry name" value="Aldehyde_DH_dom"/>
</dbReference>
<keyword evidence="5" id="KW-0520">NAD</keyword>
<dbReference type="STRING" id="58114.SAMN05216270_10447"/>
<evidence type="ECO:0000256" key="7">
    <source>
        <dbReference type="ARBA" id="ARBA00032259"/>
    </source>
</evidence>
<organism evidence="13 14">
    <name type="scientific">Glycomyces harbinensis</name>
    <dbReference type="NCBI Taxonomy" id="58114"/>
    <lineage>
        <taxon>Bacteria</taxon>
        <taxon>Bacillati</taxon>
        <taxon>Actinomycetota</taxon>
        <taxon>Actinomycetes</taxon>
        <taxon>Glycomycetales</taxon>
        <taxon>Glycomycetaceae</taxon>
        <taxon>Glycomyces</taxon>
    </lineage>
</organism>
<comment type="catalytic activity">
    <reaction evidence="8">
        <text>L-glutamate 5-semialdehyde + NAD(+) + H2O = L-glutamate + NADH + 2 H(+)</text>
        <dbReference type="Rhea" id="RHEA:30235"/>
        <dbReference type="ChEBI" id="CHEBI:15377"/>
        <dbReference type="ChEBI" id="CHEBI:15378"/>
        <dbReference type="ChEBI" id="CHEBI:29985"/>
        <dbReference type="ChEBI" id="CHEBI:57540"/>
        <dbReference type="ChEBI" id="CHEBI:57945"/>
        <dbReference type="ChEBI" id="CHEBI:58066"/>
        <dbReference type="EC" id="1.2.1.88"/>
    </reaction>
</comment>
<dbReference type="Proteomes" id="UP000198949">
    <property type="component" value="Unassembled WGS sequence"/>
</dbReference>
<dbReference type="InterPro" id="IPR016160">
    <property type="entry name" value="Ald_DH_CS_CYS"/>
</dbReference>
<sequence length="541" mass="58731">MDALFTVPTPENEPINSYAPGTPERESLQKKLAELAGEQLELDLHVSGEWRRGAGAEIQVVQPHNRAHVLGTAREATREEWAAAVAAAKAARHDWIRTDFADRAAIFLRAAELISGPYRDVLNGATMLGQSKTAAQAEIDAACELIDFLRFNVSFAEGIYRQQPNSSKGLWNRTDHRPLDGFVLAITPFNFTAIAGNLPTAPALMGNTVVWKPSPTQQFAAHFVMRVLEEAGLPPGVVNMVTGFGEHSEAALLDPELGGIHFTGSTRTFQHLWATVGQNIAGYRTYPRLVGETGGKDFIIAHPSADLQQLAVGMVRGAYEYQGQKCSALSRTYVPASLWRGGLKDAVVGMTEDITYGDVTDFANFGGAVIDERAFAKHTALFERLQGDPKATVVTGGTADDSQGFFVQPTLVESTDPTHELFSEEYFGPINGVYVYDDADFDAVVRQAADIAPYALTGAVFATDRAAISRASEELRFAAGNYYINDKPTGAVVGQQPFGGSRGSGTNDKAGSWQNLVRWVSPRSIKENFVPPTEYRYPHQG</sequence>
<evidence type="ECO:0000256" key="9">
    <source>
        <dbReference type="PROSITE-ProRule" id="PRU10007"/>
    </source>
</evidence>
<dbReference type="Pfam" id="PF00171">
    <property type="entry name" value="Aldedh"/>
    <property type="match status" value="1"/>
</dbReference>
<dbReference type="FunFam" id="3.40.309.10:FF:000005">
    <property type="entry name" value="1-pyrroline-5-carboxylate dehydrogenase 1"/>
    <property type="match status" value="1"/>
</dbReference>
<comment type="similarity">
    <text evidence="2 10">Belongs to the aldehyde dehydrogenase family.</text>
</comment>
<keyword evidence="4 10" id="KW-0560">Oxidoreductase</keyword>
<evidence type="ECO:0000256" key="8">
    <source>
        <dbReference type="ARBA" id="ARBA00048142"/>
    </source>
</evidence>
<protein>
    <recommendedName>
        <fullName evidence="7">L-glutamate gamma-semialdehyde dehydrogenase</fullName>
        <ecNumber evidence="3">1.2.1.88</ecNumber>
    </recommendedName>
    <alternativeName>
        <fullName evidence="7">L-glutamate gamma-semialdehyde dehydrogenase</fullName>
    </alternativeName>
</protein>
<evidence type="ECO:0000256" key="10">
    <source>
        <dbReference type="RuleBase" id="RU003345"/>
    </source>
</evidence>
<dbReference type="InterPro" id="IPR016162">
    <property type="entry name" value="Ald_DH_N"/>
</dbReference>
<keyword evidence="14" id="KW-1185">Reference proteome</keyword>
<proteinExistence type="inferred from homology"/>
<evidence type="ECO:0000313" key="14">
    <source>
        <dbReference type="Proteomes" id="UP000198949"/>
    </source>
</evidence>
<dbReference type="EC" id="1.2.1.88" evidence="3"/>
<evidence type="ECO:0000256" key="1">
    <source>
        <dbReference type="ARBA" id="ARBA00004786"/>
    </source>
</evidence>
<dbReference type="InterPro" id="IPR016163">
    <property type="entry name" value="Ald_DH_C"/>
</dbReference>